<evidence type="ECO:0000313" key="1">
    <source>
        <dbReference type="EMBL" id="KTD22054.1"/>
    </source>
</evidence>
<accession>A0A0W0VQS1</accession>
<sequence>MSDEHKEFTFLDSIDDEMHENILRLDQKLKGLQAEIAVKIDALATPKDEAASERKAQLIMLSEEVNKAIDSIKTLVNTVIAEDISPKEFQKINQETLDSLREMFKDNVDKISKIKEKF</sequence>
<gene>
    <name evidence="1" type="ORF">Llan_1317</name>
</gene>
<dbReference type="Proteomes" id="UP000054869">
    <property type="component" value="Unassembled WGS sequence"/>
</dbReference>
<dbReference type="STRING" id="45067.Llan_1317"/>
<dbReference type="AlphaFoldDB" id="A0A0W0VQS1"/>
<evidence type="ECO:0008006" key="3">
    <source>
        <dbReference type="Google" id="ProtNLM"/>
    </source>
</evidence>
<evidence type="ECO:0000313" key="2">
    <source>
        <dbReference type="Proteomes" id="UP000054869"/>
    </source>
</evidence>
<dbReference type="OrthoDB" id="5639050at2"/>
<dbReference type="PATRIC" id="fig|45067.4.peg.1383"/>
<dbReference type="RefSeq" id="WP_028373201.1">
    <property type="nucleotide sequence ID" value="NZ_CAAAJD010000005.1"/>
</dbReference>
<organism evidence="1 2">
    <name type="scientific">Legionella lansingensis</name>
    <dbReference type="NCBI Taxonomy" id="45067"/>
    <lineage>
        <taxon>Bacteria</taxon>
        <taxon>Pseudomonadati</taxon>
        <taxon>Pseudomonadota</taxon>
        <taxon>Gammaproteobacteria</taxon>
        <taxon>Legionellales</taxon>
        <taxon>Legionellaceae</taxon>
        <taxon>Legionella</taxon>
    </lineage>
</organism>
<reference evidence="1 2" key="1">
    <citation type="submission" date="2015-11" db="EMBL/GenBank/DDBJ databases">
        <title>Genomic analysis of 38 Legionella species identifies large and diverse effector repertoires.</title>
        <authorList>
            <person name="Burstein D."/>
            <person name="Amaro F."/>
            <person name="Zusman T."/>
            <person name="Lifshitz Z."/>
            <person name="Cohen O."/>
            <person name="Gilbert J.A."/>
            <person name="Pupko T."/>
            <person name="Shuman H.A."/>
            <person name="Segal G."/>
        </authorList>
    </citation>
    <scope>NUCLEOTIDE SEQUENCE [LARGE SCALE GENOMIC DNA]</scope>
    <source>
        <strain evidence="1 2">ATCC 49751</strain>
    </source>
</reference>
<keyword evidence="2" id="KW-1185">Reference proteome</keyword>
<name>A0A0W0VQS1_9GAMM</name>
<dbReference type="EMBL" id="LNYI01000028">
    <property type="protein sequence ID" value="KTD22054.1"/>
    <property type="molecule type" value="Genomic_DNA"/>
</dbReference>
<comment type="caution">
    <text evidence="1">The sequence shown here is derived from an EMBL/GenBank/DDBJ whole genome shotgun (WGS) entry which is preliminary data.</text>
</comment>
<protein>
    <recommendedName>
        <fullName evidence="3">Coiled-coil protein</fullName>
    </recommendedName>
</protein>
<dbReference type="eggNOG" id="ENOG50310TA">
    <property type="taxonomic scope" value="Bacteria"/>
</dbReference>
<proteinExistence type="predicted"/>